<dbReference type="CDD" id="cd00644">
    <property type="entry name" value="HMG-CoA_reductase_classII"/>
    <property type="match status" value="1"/>
</dbReference>
<dbReference type="InterPro" id="IPR002202">
    <property type="entry name" value="HMG_CoA_Rdtase"/>
</dbReference>
<dbReference type="SUPFAM" id="SSF56542">
    <property type="entry name" value="Substrate-binding domain of HMG-CoA reductase"/>
    <property type="match status" value="1"/>
</dbReference>
<gene>
    <name evidence="4" type="ORF">C0V70_08560</name>
</gene>
<evidence type="ECO:0000313" key="4">
    <source>
        <dbReference type="EMBL" id="AUO00186.1"/>
    </source>
</evidence>
<dbReference type="EC" id="1.1.1.88" evidence="3"/>
<proteinExistence type="inferred from homology"/>
<dbReference type="GO" id="GO:0004420">
    <property type="term" value="F:hydroxymethylglutaryl-CoA reductase (NADPH) activity"/>
    <property type="evidence" value="ECO:0007669"/>
    <property type="project" value="InterPro"/>
</dbReference>
<dbReference type="Pfam" id="PF00368">
    <property type="entry name" value="HMG-CoA_red"/>
    <property type="match status" value="1"/>
</dbReference>
<organism evidence="4 5">
    <name type="scientific">Bacteriovorax stolpii</name>
    <name type="common">Bdellovibrio stolpii</name>
    <dbReference type="NCBI Taxonomy" id="960"/>
    <lineage>
        <taxon>Bacteria</taxon>
        <taxon>Pseudomonadati</taxon>
        <taxon>Bdellovibrionota</taxon>
        <taxon>Bacteriovoracia</taxon>
        <taxon>Bacteriovoracales</taxon>
        <taxon>Bacteriovoracaceae</taxon>
        <taxon>Bacteriovorax</taxon>
    </lineage>
</organism>
<name>A0A2K9NZ10_BACTC</name>
<dbReference type="Gene3D" id="1.10.8.660">
    <property type="match status" value="1"/>
</dbReference>
<dbReference type="PANTHER" id="PTHR10572:SF24">
    <property type="entry name" value="3-HYDROXY-3-METHYLGLUTARYL-COENZYME A REDUCTASE"/>
    <property type="match status" value="1"/>
</dbReference>
<dbReference type="Proteomes" id="UP000235584">
    <property type="component" value="Chromosome"/>
</dbReference>
<evidence type="ECO:0000313" key="5">
    <source>
        <dbReference type="Proteomes" id="UP000235584"/>
    </source>
</evidence>
<evidence type="ECO:0000256" key="2">
    <source>
        <dbReference type="ARBA" id="ARBA00023002"/>
    </source>
</evidence>
<dbReference type="EMBL" id="CP025704">
    <property type="protein sequence ID" value="AUO00186.1"/>
    <property type="molecule type" value="Genomic_DNA"/>
</dbReference>
<keyword evidence="5" id="KW-1185">Reference proteome</keyword>
<dbReference type="GO" id="GO:0140643">
    <property type="term" value="F:hydroxymethylglutaryl-CoA reductase (NADH) activity"/>
    <property type="evidence" value="ECO:0007669"/>
    <property type="project" value="UniProtKB-EC"/>
</dbReference>
<comment type="similarity">
    <text evidence="1 3">Belongs to the HMG-CoA reductase family.</text>
</comment>
<keyword evidence="2 3" id="KW-0560">Oxidoreductase</keyword>
<evidence type="ECO:0000256" key="3">
    <source>
        <dbReference type="RuleBase" id="RU361219"/>
    </source>
</evidence>
<dbReference type="Gene3D" id="3.90.770.10">
    <property type="entry name" value="3-hydroxy-3-methylglutaryl-coenzyme A Reductase, Chain A, domain 2"/>
    <property type="match status" value="2"/>
</dbReference>
<dbReference type="PANTHER" id="PTHR10572">
    <property type="entry name" value="3-HYDROXY-3-METHYLGLUTARYL-COENZYME A REDUCTASE"/>
    <property type="match status" value="1"/>
</dbReference>
<dbReference type="GO" id="GO:0015936">
    <property type="term" value="P:coenzyme A metabolic process"/>
    <property type="evidence" value="ECO:0007669"/>
    <property type="project" value="InterPro"/>
</dbReference>
<protein>
    <recommendedName>
        <fullName evidence="3">3-hydroxy-3-methylglutaryl coenzyme A reductase</fullName>
        <shortName evidence="3">HMG-CoA reductase</shortName>
        <ecNumber evidence="3">1.1.1.88</ecNumber>
    </recommendedName>
</protein>
<dbReference type="KEGG" id="bsto:C0V70_08560"/>
<accession>A0A2K9NZ10</accession>
<dbReference type="NCBIfam" id="TIGR00532">
    <property type="entry name" value="HMG_CoA_R_NAD"/>
    <property type="match status" value="1"/>
</dbReference>
<sequence>MNVLSMPTAPVKGFSKLSKLEKIDFIADNYFSGSESVKTQFKRFWLNDENLQKTIDEFSENTLTNFIFPMGVVPNVLINGKLFCVPMVIEESSVVAASAKAANFWLTRGGFKAEVLGVKKVGQVHFIWNGETSKLENFFALKKAELLKAVEPLAANMVKRGGGIIDLRLVDRTKDEAGYYQLLGEFDTRDAMGANFINSILEKLGSTWKEMLLDAEDFTDTEKEMQVVMAILSNYTPECIVRSSVECDIADLNEPGLEMDAHEFAEKFSRAIRISKIDVTRATTHNKGIFNGIDAVVIATGNDFRAVEACGHAYAARDGQYRGLSNVEIKDGKFRFSLDIPMAIGAVGGLTSLHPMSKLSLDMLGRPGAEELMKVVATIGLAQNFGAVRSLVTSGIQKGHMKMHLMNILNHLEASEEEREKAKVHFANEVISFQSVREFIASLRNYV</sequence>
<comment type="catalytic activity">
    <reaction evidence="3">
        <text>(R)-mevalonate + 2 NAD(+) + CoA = (3S)-3-hydroxy-3-methylglutaryl-CoA + 2 NADH + 2 H(+)</text>
        <dbReference type="Rhea" id="RHEA:14833"/>
        <dbReference type="ChEBI" id="CHEBI:15378"/>
        <dbReference type="ChEBI" id="CHEBI:36464"/>
        <dbReference type="ChEBI" id="CHEBI:43074"/>
        <dbReference type="ChEBI" id="CHEBI:57287"/>
        <dbReference type="ChEBI" id="CHEBI:57540"/>
        <dbReference type="ChEBI" id="CHEBI:57945"/>
        <dbReference type="EC" id="1.1.1.88"/>
    </reaction>
</comment>
<dbReference type="AlphaFoldDB" id="A0A2K9NZ10"/>
<keyword evidence="3" id="KW-0520">NAD</keyword>
<dbReference type="InterPro" id="IPR009023">
    <property type="entry name" value="HMG_CoA_Rdtase_NAD(P)-bd_sf"/>
</dbReference>
<dbReference type="UniPathway" id="UPA00257">
    <property type="reaction ID" value="UER00367"/>
</dbReference>
<dbReference type="SUPFAM" id="SSF55035">
    <property type="entry name" value="NAD-binding domain of HMG-CoA reductase"/>
    <property type="match status" value="1"/>
</dbReference>
<dbReference type="InterPro" id="IPR004553">
    <property type="entry name" value="HMG_CoA_Rdtase_bac-typ"/>
</dbReference>
<dbReference type="PROSITE" id="PS50065">
    <property type="entry name" value="HMG_COA_REDUCTASE_4"/>
    <property type="match status" value="1"/>
</dbReference>
<evidence type="ECO:0000256" key="1">
    <source>
        <dbReference type="ARBA" id="ARBA00007661"/>
    </source>
</evidence>
<reference evidence="4 5" key="1">
    <citation type="submission" date="2018-01" db="EMBL/GenBank/DDBJ databases">
        <title>Complete genome sequence of Bacteriovorax stolpii DSM12778.</title>
        <authorList>
            <person name="Tang B."/>
            <person name="Chang J."/>
        </authorList>
    </citation>
    <scope>NUCLEOTIDE SEQUENCE [LARGE SCALE GENOMIC DNA]</scope>
    <source>
        <strain evidence="4 5">DSM 12778</strain>
    </source>
</reference>
<dbReference type="InterPro" id="IPR023074">
    <property type="entry name" value="HMG_CoA_Rdtase_cat_sf"/>
</dbReference>
<dbReference type="InterPro" id="IPR009029">
    <property type="entry name" value="HMG_CoA_Rdtase_sub-bd_dom_sf"/>
</dbReference>
<comment type="pathway">
    <text evidence="3">Metabolic intermediate metabolism; (R)-mevalonate degradation; (S)-3-hydroxy-3-methylglutaryl-CoA from (R)-mevalonate: step 1/1.</text>
</comment>